<keyword evidence="1" id="KW-0202">Cytokine</keyword>
<comment type="caution">
    <text evidence="5">The sequence shown here is derived from an EMBL/GenBank/DDBJ whole genome shotgun (WGS) entry which is preliminary data.</text>
</comment>
<name>A0A9Q1FEV7_SYNKA</name>
<proteinExistence type="predicted"/>
<dbReference type="GO" id="GO:0008009">
    <property type="term" value="F:chemokine activity"/>
    <property type="evidence" value="ECO:0007669"/>
    <property type="project" value="InterPro"/>
</dbReference>
<sequence length="128" mass="14460">MKLFLTAAFFCVVAATACVSATNGPALSCCLTISDTRVHPKNIVNYTVQRIGLCPVEAVVFETRKGKKVCSELGRNWVIRAMDKVDKEKEKRKRGRAMPGKAARNKASRRKQRRRRGRGEYLCAMRDR</sequence>
<dbReference type="InterPro" id="IPR036048">
    <property type="entry name" value="Interleukin_8-like_sf"/>
</dbReference>
<evidence type="ECO:0000256" key="2">
    <source>
        <dbReference type="SAM" id="MobiDB-lite"/>
    </source>
</evidence>
<evidence type="ECO:0000256" key="3">
    <source>
        <dbReference type="SAM" id="SignalP"/>
    </source>
</evidence>
<accession>A0A9Q1FEV7</accession>
<evidence type="ECO:0000259" key="4">
    <source>
        <dbReference type="SMART" id="SM00199"/>
    </source>
</evidence>
<dbReference type="GO" id="GO:0005615">
    <property type="term" value="C:extracellular space"/>
    <property type="evidence" value="ECO:0007669"/>
    <property type="project" value="UniProtKB-KW"/>
</dbReference>
<dbReference type="SMART" id="SM00199">
    <property type="entry name" value="SCY"/>
    <property type="match status" value="1"/>
</dbReference>
<feature type="chain" id="PRO_5040136526" description="Chemokine interleukin-8-like domain-containing protein" evidence="3">
    <location>
        <begin position="22"/>
        <end position="128"/>
    </location>
</feature>
<dbReference type="Pfam" id="PF00048">
    <property type="entry name" value="IL8"/>
    <property type="match status" value="1"/>
</dbReference>
<dbReference type="SUPFAM" id="SSF54117">
    <property type="entry name" value="Interleukin 8-like chemokines"/>
    <property type="match status" value="1"/>
</dbReference>
<keyword evidence="3" id="KW-0732">Signal</keyword>
<dbReference type="InterPro" id="IPR039809">
    <property type="entry name" value="Chemokine_b/g/d"/>
</dbReference>
<evidence type="ECO:0000313" key="5">
    <source>
        <dbReference type="EMBL" id="KAJ8357031.1"/>
    </source>
</evidence>
<dbReference type="AlphaFoldDB" id="A0A9Q1FEV7"/>
<evidence type="ECO:0000256" key="1">
    <source>
        <dbReference type="ARBA" id="ARBA00022514"/>
    </source>
</evidence>
<dbReference type="PANTHER" id="PTHR12015">
    <property type="entry name" value="SMALL INDUCIBLE CYTOKINE A"/>
    <property type="match status" value="1"/>
</dbReference>
<organism evidence="5 6">
    <name type="scientific">Synaphobranchus kaupii</name>
    <name type="common">Kaup's arrowtooth eel</name>
    <dbReference type="NCBI Taxonomy" id="118154"/>
    <lineage>
        <taxon>Eukaryota</taxon>
        <taxon>Metazoa</taxon>
        <taxon>Chordata</taxon>
        <taxon>Craniata</taxon>
        <taxon>Vertebrata</taxon>
        <taxon>Euteleostomi</taxon>
        <taxon>Actinopterygii</taxon>
        <taxon>Neopterygii</taxon>
        <taxon>Teleostei</taxon>
        <taxon>Anguilliformes</taxon>
        <taxon>Synaphobranchidae</taxon>
        <taxon>Synaphobranchus</taxon>
    </lineage>
</organism>
<gene>
    <name evidence="5" type="ORF">SKAU_G00198250</name>
</gene>
<reference evidence="5" key="1">
    <citation type="journal article" date="2023" name="Science">
        <title>Genome structures resolve the early diversification of teleost fishes.</title>
        <authorList>
            <person name="Parey E."/>
            <person name="Louis A."/>
            <person name="Montfort J."/>
            <person name="Bouchez O."/>
            <person name="Roques C."/>
            <person name="Iampietro C."/>
            <person name="Lluch J."/>
            <person name="Castinel A."/>
            <person name="Donnadieu C."/>
            <person name="Desvignes T."/>
            <person name="Floi Bucao C."/>
            <person name="Jouanno E."/>
            <person name="Wen M."/>
            <person name="Mejri S."/>
            <person name="Dirks R."/>
            <person name="Jansen H."/>
            <person name="Henkel C."/>
            <person name="Chen W.J."/>
            <person name="Zahm M."/>
            <person name="Cabau C."/>
            <person name="Klopp C."/>
            <person name="Thompson A.W."/>
            <person name="Robinson-Rechavi M."/>
            <person name="Braasch I."/>
            <person name="Lecointre G."/>
            <person name="Bobe J."/>
            <person name="Postlethwait J.H."/>
            <person name="Berthelot C."/>
            <person name="Roest Crollius H."/>
            <person name="Guiguen Y."/>
        </authorList>
    </citation>
    <scope>NUCLEOTIDE SEQUENCE</scope>
    <source>
        <strain evidence="5">WJC10195</strain>
    </source>
</reference>
<dbReference type="Proteomes" id="UP001152622">
    <property type="component" value="Chromosome 6"/>
</dbReference>
<protein>
    <recommendedName>
        <fullName evidence="4">Chemokine interleukin-8-like domain-containing protein</fullName>
    </recommendedName>
</protein>
<dbReference type="InterPro" id="IPR001811">
    <property type="entry name" value="Chemokine_IL8-like_dom"/>
</dbReference>
<dbReference type="GO" id="GO:0006955">
    <property type="term" value="P:immune response"/>
    <property type="evidence" value="ECO:0007669"/>
    <property type="project" value="InterPro"/>
</dbReference>
<evidence type="ECO:0000313" key="6">
    <source>
        <dbReference type="Proteomes" id="UP001152622"/>
    </source>
</evidence>
<feature type="signal peptide" evidence="3">
    <location>
        <begin position="1"/>
        <end position="21"/>
    </location>
</feature>
<dbReference type="OrthoDB" id="8934837at2759"/>
<dbReference type="PROSITE" id="PS51257">
    <property type="entry name" value="PROKAR_LIPOPROTEIN"/>
    <property type="match status" value="1"/>
</dbReference>
<dbReference type="EMBL" id="JAINUF010000006">
    <property type="protein sequence ID" value="KAJ8357031.1"/>
    <property type="molecule type" value="Genomic_DNA"/>
</dbReference>
<dbReference type="PANTHER" id="PTHR12015:SF177">
    <property type="entry name" value="CHEMOKINE INTERLEUKIN-8-LIKE DOMAIN-CONTAINING PROTEIN"/>
    <property type="match status" value="1"/>
</dbReference>
<keyword evidence="6" id="KW-1185">Reference proteome</keyword>
<feature type="domain" description="Chemokine interleukin-8-like" evidence="4">
    <location>
        <begin position="26"/>
        <end position="85"/>
    </location>
</feature>
<dbReference type="Gene3D" id="2.40.50.40">
    <property type="match status" value="1"/>
</dbReference>
<feature type="region of interest" description="Disordered" evidence="2">
    <location>
        <begin position="87"/>
        <end position="128"/>
    </location>
</feature>
<feature type="compositionally biased region" description="Basic residues" evidence="2">
    <location>
        <begin position="103"/>
        <end position="117"/>
    </location>
</feature>